<organism evidence="3 4">
    <name type="scientific">Mycolicibacterium iranicum</name>
    <name type="common">Mycobacterium iranicum</name>
    <dbReference type="NCBI Taxonomy" id="912594"/>
    <lineage>
        <taxon>Bacteria</taxon>
        <taxon>Bacillati</taxon>
        <taxon>Actinomycetota</taxon>
        <taxon>Actinomycetes</taxon>
        <taxon>Mycobacteriales</taxon>
        <taxon>Mycobacteriaceae</taxon>
        <taxon>Mycolicibacterium</taxon>
    </lineage>
</organism>
<evidence type="ECO:0000256" key="1">
    <source>
        <dbReference type="SAM" id="SignalP"/>
    </source>
</evidence>
<evidence type="ECO:0000259" key="2">
    <source>
        <dbReference type="Pfam" id="PF14032"/>
    </source>
</evidence>
<dbReference type="Pfam" id="PF14032">
    <property type="entry name" value="PknH_C"/>
    <property type="match status" value="1"/>
</dbReference>
<proteinExistence type="predicted"/>
<reference evidence="3" key="1">
    <citation type="submission" date="2022-12" db="EMBL/GenBank/DDBJ databases">
        <title>Whole genome sequence of Mycolicibacterium iranicum strain SBH312.</title>
        <authorList>
            <person name="Jani J."/>
            <person name="Arifin Mustapha Z."/>
            <person name="Ahmed K."/>
            <person name="Kai Ling C."/>
        </authorList>
    </citation>
    <scope>NUCLEOTIDE SEQUENCE</scope>
    <source>
        <strain evidence="3">SBH312</strain>
    </source>
</reference>
<evidence type="ECO:0000313" key="4">
    <source>
        <dbReference type="Proteomes" id="UP001084650"/>
    </source>
</evidence>
<sequence length="247" mass="24775">MSGRFAAGAAGAVAVALGLSACAGDPGDTRPVVTIVEAAQPSPAIPLGQFLPTAPELSGVLGTGPNSLMGPPVEGDSDILLSTVADGQAAPAECVSSAYRLQRIVYDAEPVQSVATSTWAGGGFDAPPVTGFFSVVQMASAGAAQEFFASMTGQWRRCNGQTVSLQLPGHGADEVSRITDVAFGERVLSANVLHTSAGTESPTGLRAAGLAGDCIVEVELSDPRPAGDAKGAVAIADVILDKIATTR</sequence>
<dbReference type="PROSITE" id="PS51257">
    <property type="entry name" value="PROKAR_LIPOPROTEIN"/>
    <property type="match status" value="1"/>
</dbReference>
<name>A0ABT4HMA6_MYCIR</name>
<evidence type="ECO:0000313" key="3">
    <source>
        <dbReference type="EMBL" id="MCZ0731341.1"/>
    </source>
</evidence>
<dbReference type="Gene3D" id="3.40.1000.70">
    <property type="entry name" value="PknH-like extracellular domain"/>
    <property type="match status" value="1"/>
</dbReference>
<dbReference type="InterPro" id="IPR038232">
    <property type="entry name" value="PknH-like_Extracell_sf"/>
</dbReference>
<accession>A0ABT4HMA6</accession>
<keyword evidence="4" id="KW-1185">Reference proteome</keyword>
<feature type="signal peptide" evidence="1">
    <location>
        <begin position="1"/>
        <end position="23"/>
    </location>
</feature>
<dbReference type="RefSeq" id="WP_268787540.1">
    <property type="nucleotide sequence ID" value="NZ_JAPQYE010000016.1"/>
</dbReference>
<comment type="caution">
    <text evidence="3">The sequence shown here is derived from an EMBL/GenBank/DDBJ whole genome shotgun (WGS) entry which is preliminary data.</text>
</comment>
<gene>
    <name evidence="3" type="ORF">OY187_25105</name>
</gene>
<protein>
    <submittedName>
        <fullName evidence="3">Sensor domain-containing protein</fullName>
    </submittedName>
</protein>
<dbReference type="EMBL" id="JAPQYE010000016">
    <property type="protein sequence ID" value="MCZ0731341.1"/>
    <property type="molecule type" value="Genomic_DNA"/>
</dbReference>
<feature type="chain" id="PRO_5045447269" evidence="1">
    <location>
        <begin position="24"/>
        <end position="247"/>
    </location>
</feature>
<dbReference type="Proteomes" id="UP001084650">
    <property type="component" value="Unassembled WGS sequence"/>
</dbReference>
<feature type="domain" description="PknH-like extracellular" evidence="2">
    <location>
        <begin position="44"/>
        <end position="242"/>
    </location>
</feature>
<keyword evidence="1" id="KW-0732">Signal</keyword>
<dbReference type="InterPro" id="IPR026954">
    <property type="entry name" value="PknH-like_Extracell"/>
</dbReference>